<dbReference type="Proteomes" id="UP001186944">
    <property type="component" value="Unassembled WGS sequence"/>
</dbReference>
<dbReference type="Pfam" id="PF00001">
    <property type="entry name" value="7tm_1"/>
    <property type="match status" value="1"/>
</dbReference>
<dbReference type="PROSITE" id="PS00237">
    <property type="entry name" value="G_PROTEIN_RECEP_F1_1"/>
    <property type="match status" value="1"/>
</dbReference>
<dbReference type="EMBL" id="VSWD01000010">
    <property type="protein sequence ID" value="KAK3089867.1"/>
    <property type="molecule type" value="Genomic_DNA"/>
</dbReference>
<name>A0AA88XPJ9_PINIB</name>
<dbReference type="GO" id="GO:0008188">
    <property type="term" value="F:neuropeptide receptor activity"/>
    <property type="evidence" value="ECO:0007669"/>
    <property type="project" value="InterPro"/>
</dbReference>
<keyword evidence="2 11" id="KW-0812">Transmembrane</keyword>
<feature type="transmembrane region" description="Helical" evidence="12">
    <location>
        <begin position="250"/>
        <end position="268"/>
    </location>
</feature>
<keyword evidence="4 11" id="KW-0297">G-protein coupled receptor</keyword>
<dbReference type="InterPro" id="IPR000276">
    <property type="entry name" value="GPCR_Rhodpsn"/>
</dbReference>
<dbReference type="GO" id="GO:0005886">
    <property type="term" value="C:plasma membrane"/>
    <property type="evidence" value="ECO:0007669"/>
    <property type="project" value="TreeGrafter"/>
</dbReference>
<keyword evidence="9 11" id="KW-0807">Transducer</keyword>
<evidence type="ECO:0000256" key="6">
    <source>
        <dbReference type="ARBA" id="ARBA00023157"/>
    </source>
</evidence>
<feature type="transmembrane region" description="Helical" evidence="12">
    <location>
        <begin position="104"/>
        <end position="121"/>
    </location>
</feature>
<keyword evidence="8" id="KW-0325">Glycoprotein</keyword>
<dbReference type="AlphaFoldDB" id="A0AA88XPJ9"/>
<keyword evidence="15" id="KW-1185">Reference proteome</keyword>
<dbReference type="Gene3D" id="1.20.1070.10">
    <property type="entry name" value="Rhodopsin 7-helix transmembrane proteins"/>
    <property type="match status" value="1"/>
</dbReference>
<evidence type="ECO:0000256" key="3">
    <source>
        <dbReference type="ARBA" id="ARBA00022989"/>
    </source>
</evidence>
<feature type="transmembrane region" description="Helical" evidence="12">
    <location>
        <begin position="288"/>
        <end position="311"/>
    </location>
</feature>
<dbReference type="InterPro" id="IPR017452">
    <property type="entry name" value="GPCR_Rhodpsn_7TM"/>
</dbReference>
<feature type="transmembrane region" description="Helical" evidence="12">
    <location>
        <begin position="200"/>
        <end position="230"/>
    </location>
</feature>
<comment type="subcellular location">
    <subcellularLocation>
        <location evidence="1">Membrane</location>
        <topology evidence="1">Multi-pass membrane protein</topology>
    </subcellularLocation>
</comment>
<evidence type="ECO:0000259" key="13">
    <source>
        <dbReference type="PROSITE" id="PS50262"/>
    </source>
</evidence>
<evidence type="ECO:0000256" key="8">
    <source>
        <dbReference type="ARBA" id="ARBA00023180"/>
    </source>
</evidence>
<gene>
    <name evidence="14" type="ORF">FSP39_007197</name>
</gene>
<comment type="caution">
    <text evidence="14">The sequence shown here is derived from an EMBL/GenBank/DDBJ whole genome shotgun (WGS) entry which is preliminary data.</text>
</comment>
<reference evidence="14" key="1">
    <citation type="submission" date="2019-08" db="EMBL/GenBank/DDBJ databases">
        <title>The improved chromosome-level genome for the pearl oyster Pinctada fucata martensii using PacBio sequencing and Hi-C.</title>
        <authorList>
            <person name="Zheng Z."/>
        </authorList>
    </citation>
    <scope>NUCLEOTIDE SEQUENCE</scope>
    <source>
        <strain evidence="14">ZZ-2019</strain>
        <tissue evidence="14">Adductor muscle</tissue>
    </source>
</reference>
<feature type="transmembrane region" description="Helical" evidence="12">
    <location>
        <begin position="65"/>
        <end position="84"/>
    </location>
</feature>
<dbReference type="PRINTS" id="PR00237">
    <property type="entry name" value="GPCRRHODOPSN"/>
</dbReference>
<dbReference type="InterPro" id="IPR005395">
    <property type="entry name" value="NPFF_rcpt"/>
</dbReference>
<keyword evidence="7 11" id="KW-0675">Receptor</keyword>
<feature type="transmembrane region" description="Helical" evidence="12">
    <location>
        <begin position="31"/>
        <end position="53"/>
    </location>
</feature>
<dbReference type="PANTHER" id="PTHR45695">
    <property type="entry name" value="LEUCOKININ RECEPTOR-RELATED"/>
    <property type="match status" value="1"/>
</dbReference>
<organism evidence="14 15">
    <name type="scientific">Pinctada imbricata</name>
    <name type="common">Atlantic pearl-oyster</name>
    <name type="synonym">Pinctada martensii</name>
    <dbReference type="NCBI Taxonomy" id="66713"/>
    <lineage>
        <taxon>Eukaryota</taxon>
        <taxon>Metazoa</taxon>
        <taxon>Spiralia</taxon>
        <taxon>Lophotrochozoa</taxon>
        <taxon>Mollusca</taxon>
        <taxon>Bivalvia</taxon>
        <taxon>Autobranchia</taxon>
        <taxon>Pteriomorphia</taxon>
        <taxon>Pterioida</taxon>
        <taxon>Pterioidea</taxon>
        <taxon>Pteriidae</taxon>
        <taxon>Pinctada</taxon>
    </lineage>
</organism>
<sequence length="383" mass="44077">MQRYEKLVQIAKLIDNPPPKSLPDWELALKVLFYIPPFCIDVIGNIMVILIVILNKRMRTTTNVLIVNLSVADISVAIFCMWIHVGVEFTRDWHFGPFFCRFHLFIKVVAVTSSVLTMTIISVERFMAIVFPLRGKIKIKVAIFAIVVSWLLSVGTASPYLFVMREESLQFKNRRKIECVEKWPEYYNSSCGRVMPHRKLYYTLAVTVMYVVPVIIMAVTYTIIVIKLIFKKVPGGGRNSEAHERRKRKVITMLIAILVSFVICWTPQQYLLLWDAYRSATFDKNMRVIKYVALYLAYSNSAINPIMYAGFNENFRRGFVDVFRCVLWRERNRVHSDMISTAQPNGNRLPTVSTVTGRDSSRRHLAVGKPEANVAATSSNKIM</sequence>
<evidence type="ECO:0000256" key="9">
    <source>
        <dbReference type="ARBA" id="ARBA00023224"/>
    </source>
</evidence>
<evidence type="ECO:0000256" key="2">
    <source>
        <dbReference type="ARBA" id="ARBA00022692"/>
    </source>
</evidence>
<evidence type="ECO:0000256" key="4">
    <source>
        <dbReference type="ARBA" id="ARBA00023040"/>
    </source>
</evidence>
<evidence type="ECO:0000256" key="10">
    <source>
        <dbReference type="ARBA" id="ARBA00025478"/>
    </source>
</evidence>
<dbReference type="SUPFAM" id="SSF81321">
    <property type="entry name" value="Family A G protein-coupled receptor-like"/>
    <property type="match status" value="1"/>
</dbReference>
<evidence type="ECO:0000256" key="11">
    <source>
        <dbReference type="RuleBase" id="RU000688"/>
    </source>
</evidence>
<evidence type="ECO:0000256" key="1">
    <source>
        <dbReference type="ARBA" id="ARBA00004141"/>
    </source>
</evidence>
<keyword evidence="3 12" id="KW-1133">Transmembrane helix</keyword>
<dbReference type="SMART" id="SM01381">
    <property type="entry name" value="7TM_GPCR_Srsx"/>
    <property type="match status" value="1"/>
</dbReference>
<evidence type="ECO:0000256" key="5">
    <source>
        <dbReference type="ARBA" id="ARBA00023136"/>
    </source>
</evidence>
<dbReference type="PANTHER" id="PTHR45695:SF28">
    <property type="entry name" value="G-PROTEIN COUPLED RECEPTORS FAMILY 1 PROFILE DOMAIN-CONTAINING PROTEIN"/>
    <property type="match status" value="1"/>
</dbReference>
<feature type="domain" description="G-protein coupled receptors family 1 profile" evidence="13">
    <location>
        <begin position="44"/>
        <end position="308"/>
    </location>
</feature>
<feature type="transmembrane region" description="Helical" evidence="12">
    <location>
        <begin position="141"/>
        <end position="162"/>
    </location>
</feature>
<accession>A0AA88XPJ9</accession>
<evidence type="ECO:0000256" key="12">
    <source>
        <dbReference type="SAM" id="Phobius"/>
    </source>
</evidence>
<comment type="function">
    <text evidence="10">Receptor for NPAF (A-18-F-amide) and NPFF (F-8-F-amide) neuropeptides, also known as morphine-modulating peptides. Can also be activated by a variety of naturally occurring or synthetic FMRF-amide like ligands. This receptor mediates its action by association with G proteins that activate a phosphatidylinositol-calcium second messenger system.</text>
</comment>
<comment type="similarity">
    <text evidence="11">Belongs to the G-protein coupled receptor 1 family.</text>
</comment>
<proteinExistence type="inferred from homology"/>
<evidence type="ECO:0000313" key="14">
    <source>
        <dbReference type="EMBL" id="KAK3089867.1"/>
    </source>
</evidence>
<protein>
    <recommendedName>
        <fullName evidence="13">G-protein coupled receptors family 1 profile domain-containing protein</fullName>
    </recommendedName>
</protein>
<evidence type="ECO:0000313" key="15">
    <source>
        <dbReference type="Proteomes" id="UP001186944"/>
    </source>
</evidence>
<keyword evidence="6" id="KW-1015">Disulfide bond</keyword>
<evidence type="ECO:0000256" key="7">
    <source>
        <dbReference type="ARBA" id="ARBA00023170"/>
    </source>
</evidence>
<dbReference type="FunFam" id="1.20.1070.10:FF:000291">
    <property type="entry name" value="Predicted protein"/>
    <property type="match status" value="1"/>
</dbReference>
<keyword evidence="5 12" id="KW-0472">Membrane</keyword>
<dbReference type="PROSITE" id="PS50262">
    <property type="entry name" value="G_PROTEIN_RECEP_F1_2"/>
    <property type="match status" value="1"/>
</dbReference>
<dbReference type="PRINTS" id="PR01570">
    <property type="entry name" value="NPFFRECEPTOR"/>
</dbReference>